<protein>
    <recommendedName>
        <fullName evidence="5">DNA2/NAM7 helicase-like C-terminal domain-containing protein</fullName>
    </recommendedName>
</protein>
<accession>A0A382BIJ1</accession>
<keyword evidence="4" id="KW-0067">ATP-binding</keyword>
<dbReference type="GO" id="GO:0005524">
    <property type="term" value="F:ATP binding"/>
    <property type="evidence" value="ECO:0007669"/>
    <property type="project" value="UniProtKB-KW"/>
</dbReference>
<name>A0A382BIJ1_9ZZZZ</name>
<dbReference type="Gene3D" id="3.40.50.300">
    <property type="entry name" value="P-loop containing nucleotide triphosphate hydrolases"/>
    <property type="match status" value="2"/>
</dbReference>
<dbReference type="SUPFAM" id="SSF52540">
    <property type="entry name" value="P-loop containing nucleoside triphosphate hydrolases"/>
    <property type="match status" value="1"/>
</dbReference>
<dbReference type="InterPro" id="IPR047187">
    <property type="entry name" value="SF1_C_Upf1"/>
</dbReference>
<feature type="non-terminal residue" evidence="6">
    <location>
        <position position="706"/>
    </location>
</feature>
<feature type="non-terminal residue" evidence="6">
    <location>
        <position position="1"/>
    </location>
</feature>
<evidence type="ECO:0000256" key="4">
    <source>
        <dbReference type="ARBA" id="ARBA00022840"/>
    </source>
</evidence>
<keyword evidence="3" id="KW-0347">Helicase</keyword>
<dbReference type="PANTHER" id="PTHR43788:SF8">
    <property type="entry name" value="DNA-BINDING PROTEIN SMUBP-2"/>
    <property type="match status" value="1"/>
</dbReference>
<feature type="domain" description="DNA2/NAM7 helicase-like C-terminal" evidence="5">
    <location>
        <begin position="397"/>
        <end position="602"/>
    </location>
</feature>
<evidence type="ECO:0000313" key="6">
    <source>
        <dbReference type="EMBL" id="SVB12993.1"/>
    </source>
</evidence>
<proteinExistence type="predicted"/>
<reference evidence="6" key="1">
    <citation type="submission" date="2018-05" db="EMBL/GenBank/DDBJ databases">
        <authorList>
            <person name="Lanie J.A."/>
            <person name="Ng W.-L."/>
            <person name="Kazmierczak K.M."/>
            <person name="Andrzejewski T.M."/>
            <person name="Davidsen T.M."/>
            <person name="Wayne K.J."/>
            <person name="Tettelin H."/>
            <person name="Glass J.I."/>
            <person name="Rusch D."/>
            <person name="Podicherti R."/>
            <person name="Tsui H.-C.T."/>
            <person name="Winkler M.E."/>
        </authorList>
    </citation>
    <scope>NUCLEOTIDE SEQUENCE</scope>
</reference>
<dbReference type="AlphaFoldDB" id="A0A382BIJ1"/>
<dbReference type="GO" id="GO:0043139">
    <property type="term" value="F:5'-3' DNA helicase activity"/>
    <property type="evidence" value="ECO:0007669"/>
    <property type="project" value="TreeGrafter"/>
</dbReference>
<evidence type="ECO:0000256" key="2">
    <source>
        <dbReference type="ARBA" id="ARBA00022801"/>
    </source>
</evidence>
<dbReference type="EMBL" id="UINC01029750">
    <property type="protein sequence ID" value="SVB12993.1"/>
    <property type="molecule type" value="Genomic_DNA"/>
</dbReference>
<dbReference type="PANTHER" id="PTHR43788">
    <property type="entry name" value="DNA2/NAM7 HELICASE FAMILY MEMBER"/>
    <property type="match status" value="1"/>
</dbReference>
<dbReference type="CDD" id="cd18808">
    <property type="entry name" value="SF1_C_Upf1"/>
    <property type="match status" value="1"/>
</dbReference>
<dbReference type="InterPro" id="IPR027417">
    <property type="entry name" value="P-loop_NTPase"/>
</dbReference>
<evidence type="ECO:0000259" key="5">
    <source>
        <dbReference type="Pfam" id="PF13087"/>
    </source>
</evidence>
<evidence type="ECO:0000256" key="3">
    <source>
        <dbReference type="ARBA" id="ARBA00022806"/>
    </source>
</evidence>
<evidence type="ECO:0000256" key="1">
    <source>
        <dbReference type="ARBA" id="ARBA00022741"/>
    </source>
</evidence>
<keyword evidence="2" id="KW-0378">Hydrolase</keyword>
<dbReference type="InterPro" id="IPR041679">
    <property type="entry name" value="DNA2/NAM7-like_C"/>
</dbReference>
<organism evidence="6">
    <name type="scientific">marine metagenome</name>
    <dbReference type="NCBI Taxonomy" id="408172"/>
    <lineage>
        <taxon>unclassified sequences</taxon>
        <taxon>metagenomes</taxon>
        <taxon>ecological metagenomes</taxon>
    </lineage>
</organism>
<dbReference type="InterPro" id="IPR050534">
    <property type="entry name" value="Coronavir_polyprotein_1ab"/>
</dbReference>
<sequence>NEIRSIEHLAVRGDWTMFDPAHIADVVAQAERLASTATTTLALSQKASMAKEEVDAVNDEIRSIEYLAVRGDWTMLDPAHIAAVHDPAQRLAVAALAVGSPSAGVVRRMLAEGKPVTPVDAGVLEEVSDNWSRILDLVEATPASLARWVGDSSVSAKIVEHLDPWAQDGPTFLELNRWSQITSEMEVLRSGELEQLADGIFEGSVDLENAYQDFEKGLVATSLSDCLNQGVLEQFERTAHDRDVAEYVRRDAEHKTLMQTVIPRRLVDNRPFKPKLRMGNAGALERELAKQARRVSLPKLMKQYGDEVTHIMPCFLMSPDAVCRLLPADSQFFDTVVFDEASQIRVAAAIPAMGRAKAAIIVGDSKQMPPSTAFARAGGSSDDDEPDDEMAVEDLASILEECRESNLPYLMLKSHFRSRHEGLIAFSNKNFYEGDLVTFPAPNAGQTTPIHWHPVQGQFDRNKGPTLRTNDEEATAIVDEIIRRVDTPDLSKRSMGVVTLNDNQRELIQTKLEELGDKRIDKLLNHPDRTRRLFVVALEQVQGDERDVILLSVAFSYQTVSRGKTTKREIPNNWGPLQNKGGERRLNVAITRAKYEVAVFCSFDPDDMNVSGATYDGVKMLKQYLQMARSVSSGGAADMQARAPIDRDHHRSQLLAALHEEGITARENLGISKFRIDISVSAPDSESPFLAILLDGPAWADRSTTY</sequence>
<keyword evidence="1" id="KW-0547">Nucleotide-binding</keyword>
<gene>
    <name evidence="6" type="ORF">METZ01_LOCUS165847</name>
</gene>
<dbReference type="GO" id="GO:0016787">
    <property type="term" value="F:hydrolase activity"/>
    <property type="evidence" value="ECO:0007669"/>
    <property type="project" value="UniProtKB-KW"/>
</dbReference>
<dbReference type="Pfam" id="PF13087">
    <property type="entry name" value="AAA_12"/>
    <property type="match status" value="1"/>
</dbReference>